<evidence type="ECO:0000313" key="1">
    <source>
        <dbReference type="EMBL" id="TDA20869.1"/>
    </source>
</evidence>
<dbReference type="RefSeq" id="WP_132279488.1">
    <property type="nucleotide sequence ID" value="NZ_JAOBST010000019.1"/>
</dbReference>
<dbReference type="InterPro" id="IPR012808">
    <property type="entry name" value="CHP02453"/>
</dbReference>
<keyword evidence="2" id="KW-1185">Reference proteome</keyword>
<dbReference type="PANTHER" id="PTHR36452">
    <property type="entry name" value="CHROMOSOME 12, WHOLE GENOME SHOTGUN SEQUENCE"/>
    <property type="match status" value="1"/>
</dbReference>
<dbReference type="AlphaFoldDB" id="A0A4R4FDN8"/>
<dbReference type="EMBL" id="SMMX01000014">
    <property type="protein sequence ID" value="TDA20869.1"/>
    <property type="molecule type" value="Genomic_DNA"/>
</dbReference>
<dbReference type="Proteomes" id="UP000295710">
    <property type="component" value="Unassembled WGS sequence"/>
</dbReference>
<dbReference type="Pfam" id="PF09365">
    <property type="entry name" value="DUF2461"/>
    <property type="match status" value="1"/>
</dbReference>
<name>A0A4R4FDN8_9FIRM</name>
<comment type="caution">
    <text evidence="1">The sequence shown here is derived from an EMBL/GenBank/DDBJ whole genome shotgun (WGS) entry which is preliminary data.</text>
</comment>
<dbReference type="PANTHER" id="PTHR36452:SF1">
    <property type="entry name" value="DUF2461 DOMAIN-CONTAINING PROTEIN"/>
    <property type="match status" value="1"/>
</dbReference>
<dbReference type="NCBIfam" id="TIGR02453">
    <property type="entry name" value="TIGR02453 family protein"/>
    <property type="match status" value="1"/>
</dbReference>
<protein>
    <submittedName>
        <fullName evidence="1">DUF2461 domain-containing protein</fullName>
    </submittedName>
</protein>
<dbReference type="PIRSF" id="PIRSF028451">
    <property type="entry name" value="UCP028451"/>
    <property type="match status" value="1"/>
</dbReference>
<organism evidence="1 2">
    <name type="scientific">Extibacter muris</name>
    <dbReference type="NCBI Taxonomy" id="1796622"/>
    <lineage>
        <taxon>Bacteria</taxon>
        <taxon>Bacillati</taxon>
        <taxon>Bacillota</taxon>
        <taxon>Clostridia</taxon>
        <taxon>Lachnospirales</taxon>
        <taxon>Lachnospiraceae</taxon>
        <taxon>Extibacter</taxon>
    </lineage>
</organism>
<evidence type="ECO:0000313" key="2">
    <source>
        <dbReference type="Proteomes" id="UP000295710"/>
    </source>
</evidence>
<reference evidence="1 2" key="1">
    <citation type="journal article" date="2016" name="Nat. Microbiol.">
        <title>The Mouse Intestinal Bacterial Collection (miBC) provides host-specific insight into cultured diversity and functional potential of the gut microbiota.</title>
        <authorList>
            <person name="Lagkouvardos I."/>
            <person name="Pukall R."/>
            <person name="Abt B."/>
            <person name="Foesel B.U."/>
            <person name="Meier-Kolthoff J.P."/>
            <person name="Kumar N."/>
            <person name="Bresciani A."/>
            <person name="Martinez I."/>
            <person name="Just S."/>
            <person name="Ziegler C."/>
            <person name="Brugiroux S."/>
            <person name="Garzetti D."/>
            <person name="Wenning M."/>
            <person name="Bui T.P."/>
            <person name="Wang J."/>
            <person name="Hugenholtz F."/>
            <person name="Plugge C.M."/>
            <person name="Peterson D.A."/>
            <person name="Hornef M.W."/>
            <person name="Baines J.F."/>
            <person name="Smidt H."/>
            <person name="Walter J."/>
            <person name="Kristiansen K."/>
            <person name="Nielsen H.B."/>
            <person name="Haller D."/>
            <person name="Overmann J."/>
            <person name="Stecher B."/>
            <person name="Clavel T."/>
        </authorList>
    </citation>
    <scope>NUCLEOTIDE SEQUENCE [LARGE SCALE GENOMIC DNA]</scope>
    <source>
        <strain evidence="1 2">DSM 28560</strain>
    </source>
</reference>
<accession>A0A4R4FDN8</accession>
<dbReference type="InterPro" id="IPR015996">
    <property type="entry name" value="UCP028451"/>
</dbReference>
<sequence>MDTKWILKYLTDLSEHNNREWYHAHKAENKEANAQFEELIQTLILRIGEFDSSILHNQPKELTFKLVRDTRFSHDKSPYNPAFRAHIASKGKLPVPVGYYLMIKPGGQSFLGGGLFADMFRDATEMIRDYITEHGEEFEEIIHAPEFQKYFRVQGTSLKNVPAGYDKEHPQAEYLKFKSWYLEYPVADEVIADPFGRT</sequence>
<gene>
    <name evidence="1" type="ORF">E1963_14745</name>
</gene>
<proteinExistence type="predicted"/>